<feature type="domain" description="THAP9-like helix-turn-helix" evidence="1">
    <location>
        <begin position="33"/>
        <end position="96"/>
    </location>
</feature>
<proteinExistence type="predicted"/>
<organism evidence="2">
    <name type="scientific">Lepeophtheirus salmonis</name>
    <name type="common">Salmon louse</name>
    <name type="synonym">Caligus salmonis</name>
    <dbReference type="NCBI Taxonomy" id="72036"/>
    <lineage>
        <taxon>Eukaryota</taxon>
        <taxon>Metazoa</taxon>
        <taxon>Ecdysozoa</taxon>
        <taxon>Arthropoda</taxon>
        <taxon>Crustacea</taxon>
        <taxon>Multicrustacea</taxon>
        <taxon>Hexanauplia</taxon>
        <taxon>Copepoda</taxon>
        <taxon>Siphonostomatoida</taxon>
        <taxon>Caligidae</taxon>
        <taxon>Lepeophtheirus</taxon>
    </lineage>
</organism>
<dbReference type="Pfam" id="PF12017">
    <property type="entry name" value="Tnp_P_element"/>
    <property type="match status" value="1"/>
</dbReference>
<protein>
    <submittedName>
        <fullName evidence="2">THAP domaincontaining protein 9like [Strongylocentrotus purpuratus]</fullName>
    </submittedName>
</protein>
<sequence length="96" mass="10857">MISELADRSKKYRCQRNTISKKLGNLVDVLKDLRSKSMLSEEPLSILDTMSDVPKNLLQRMQIGSGIKGSRSSYSPELRAFPLTSSFYSTKAYSYV</sequence>
<name>A0A0K2TI02_LEPSM</name>
<evidence type="ECO:0000259" key="1">
    <source>
        <dbReference type="Pfam" id="PF12017"/>
    </source>
</evidence>
<dbReference type="EMBL" id="HACA01007785">
    <property type="protein sequence ID" value="CDW25146.1"/>
    <property type="molecule type" value="Transcribed_RNA"/>
</dbReference>
<dbReference type="InterPro" id="IPR021896">
    <property type="entry name" value="THAP9-like_HTH"/>
</dbReference>
<accession>A0A0K2TI02</accession>
<dbReference type="AlphaFoldDB" id="A0A0K2TI02"/>
<dbReference type="OrthoDB" id="7312725at2759"/>
<reference evidence="2" key="1">
    <citation type="submission" date="2014-05" db="EMBL/GenBank/DDBJ databases">
        <authorList>
            <person name="Chronopoulou M."/>
        </authorList>
    </citation>
    <scope>NUCLEOTIDE SEQUENCE</scope>
    <source>
        <tissue evidence="2">Whole organism</tissue>
    </source>
</reference>
<evidence type="ECO:0000313" key="2">
    <source>
        <dbReference type="EMBL" id="CDW25146.1"/>
    </source>
</evidence>